<evidence type="ECO:0000313" key="10">
    <source>
        <dbReference type="EMBL" id="WFD33336.1"/>
    </source>
</evidence>
<evidence type="ECO:0000256" key="2">
    <source>
        <dbReference type="ARBA" id="ARBA00009070"/>
    </source>
</evidence>
<keyword evidence="4" id="KW-0689">Ribosomal protein</keyword>
<keyword evidence="6" id="KW-0687">Ribonucleoprotein</keyword>
<keyword evidence="5" id="KW-0496">Mitochondrion</keyword>
<dbReference type="GO" id="GO:0003735">
    <property type="term" value="F:structural constituent of ribosome"/>
    <property type="evidence" value="ECO:0007669"/>
    <property type="project" value="InterPro"/>
</dbReference>
<keyword evidence="11" id="KW-1185">Reference proteome</keyword>
<organism evidence="10 11">
    <name type="scientific">Malassezia cuniculi</name>
    <dbReference type="NCBI Taxonomy" id="948313"/>
    <lineage>
        <taxon>Eukaryota</taxon>
        <taxon>Fungi</taxon>
        <taxon>Dikarya</taxon>
        <taxon>Basidiomycota</taxon>
        <taxon>Ustilaginomycotina</taxon>
        <taxon>Malasseziomycetes</taxon>
        <taxon>Malasseziales</taxon>
        <taxon>Malasseziaceae</taxon>
        <taxon>Malassezia</taxon>
    </lineage>
</organism>
<dbReference type="Proteomes" id="UP001219933">
    <property type="component" value="Chromosome 1"/>
</dbReference>
<evidence type="ECO:0000256" key="1">
    <source>
        <dbReference type="ARBA" id="ARBA00004173"/>
    </source>
</evidence>
<name>A0AAF0EN14_9BASI</name>
<evidence type="ECO:0000256" key="7">
    <source>
        <dbReference type="ARBA" id="ARBA00035190"/>
    </source>
</evidence>
<gene>
    <name evidence="10" type="ORF">MCUN1_000149</name>
</gene>
<dbReference type="InterPro" id="IPR040008">
    <property type="entry name" value="Ribosomal_mL46"/>
</dbReference>
<keyword evidence="3" id="KW-0809">Transit peptide</keyword>
<dbReference type="Pfam" id="PF11788">
    <property type="entry name" value="MRP-L46"/>
    <property type="match status" value="1"/>
</dbReference>
<evidence type="ECO:0000256" key="3">
    <source>
        <dbReference type="ARBA" id="ARBA00022946"/>
    </source>
</evidence>
<dbReference type="CDD" id="cd04661">
    <property type="entry name" value="NUDIX_MRP_L46"/>
    <property type="match status" value="1"/>
</dbReference>
<dbReference type="PANTHER" id="PTHR13124:SF12">
    <property type="entry name" value="LARGE RIBOSOMAL SUBUNIT PROTEIN ML46"/>
    <property type="match status" value="1"/>
</dbReference>
<dbReference type="GO" id="GO:0005762">
    <property type="term" value="C:mitochondrial large ribosomal subunit"/>
    <property type="evidence" value="ECO:0007669"/>
    <property type="project" value="TreeGrafter"/>
</dbReference>
<dbReference type="EMBL" id="CP119877">
    <property type="protein sequence ID" value="WFD33336.1"/>
    <property type="molecule type" value="Genomic_DNA"/>
</dbReference>
<evidence type="ECO:0000259" key="9">
    <source>
        <dbReference type="Pfam" id="PF11788"/>
    </source>
</evidence>
<sequence length="245" mass="26599">MARGGANALRVQTRLFSASARAAQPVNAALLTVRAPVLLRTPTALETEYYRFNLSLADALQQPFPKDQYFKKGSAAESRFDAYYSALRKSWDVSEATKSDEGAAGADNAALYATQPRTTAADEKGDTSSLERALDRTLYLFVKQDGAWRLPTKPLPETLGPTDSLHASALAAGESVLGNRVDLWLVSRLPVAVIKSASPKTYIIRARVLAGVPSAGAELAWLTKEEAAKHVDPEYWAHLEPLLDE</sequence>
<dbReference type="Gene3D" id="3.90.79.10">
    <property type="entry name" value="Nucleoside Triphosphate Pyrophosphohydrolase"/>
    <property type="match status" value="1"/>
</dbReference>
<protein>
    <recommendedName>
        <fullName evidence="7">Large ribosomal subunit protein mL46</fullName>
    </recommendedName>
</protein>
<comment type="subcellular location">
    <subcellularLocation>
        <location evidence="1">Mitochondrion</location>
    </subcellularLocation>
</comment>
<accession>A0AAF0EN14</accession>
<dbReference type="AlphaFoldDB" id="A0AAF0EN14"/>
<proteinExistence type="inferred from homology"/>
<dbReference type="PANTHER" id="PTHR13124">
    <property type="entry name" value="39S RIBOSOMAL PROTEIN L46, MITOCHONDRIAL PRECURSOR-RELATED"/>
    <property type="match status" value="1"/>
</dbReference>
<dbReference type="InterPro" id="IPR021757">
    <property type="entry name" value="Ribosomal_mL46_N"/>
</dbReference>
<comment type="similarity">
    <text evidence="2">Belongs to the mitochondrion-specific ribosomal protein mL46 family.</text>
</comment>
<reference evidence="10" key="1">
    <citation type="submission" date="2023-03" db="EMBL/GenBank/DDBJ databases">
        <title>Mating type loci evolution in Malassezia.</title>
        <authorList>
            <person name="Coelho M.A."/>
        </authorList>
    </citation>
    <scope>NUCLEOTIDE SEQUENCE</scope>
    <source>
        <strain evidence="10">CBS 11721</strain>
    </source>
</reference>
<evidence type="ECO:0000256" key="4">
    <source>
        <dbReference type="ARBA" id="ARBA00022980"/>
    </source>
</evidence>
<evidence type="ECO:0000256" key="6">
    <source>
        <dbReference type="ARBA" id="ARBA00023274"/>
    </source>
</evidence>
<evidence type="ECO:0000313" key="11">
    <source>
        <dbReference type="Proteomes" id="UP001219933"/>
    </source>
</evidence>
<feature type="region of interest" description="Disordered" evidence="8">
    <location>
        <begin position="107"/>
        <end position="128"/>
    </location>
</feature>
<feature type="domain" description="Large ribosomal subunit protein mL46 N-terminal" evidence="9">
    <location>
        <begin position="26"/>
        <end position="97"/>
    </location>
</feature>
<evidence type="ECO:0000256" key="5">
    <source>
        <dbReference type="ARBA" id="ARBA00023128"/>
    </source>
</evidence>
<evidence type="ECO:0000256" key="8">
    <source>
        <dbReference type="SAM" id="MobiDB-lite"/>
    </source>
</evidence>
<dbReference type="InterPro" id="IPR033650">
    <property type="entry name" value="Ribosomal_mL46_NUDIX"/>
</dbReference>